<dbReference type="InterPro" id="IPR013087">
    <property type="entry name" value="Znf_C2H2_type"/>
</dbReference>
<dbReference type="PROSITE" id="PS50157">
    <property type="entry name" value="ZINC_FINGER_C2H2_2"/>
    <property type="match status" value="1"/>
</dbReference>
<dbReference type="EMBL" id="KV425565">
    <property type="protein sequence ID" value="KZT26764.1"/>
    <property type="molecule type" value="Genomic_DNA"/>
</dbReference>
<protein>
    <recommendedName>
        <fullName evidence="6">C2H2-type domain-containing protein</fullName>
    </recommendedName>
</protein>
<evidence type="ECO:0000259" key="6">
    <source>
        <dbReference type="PROSITE" id="PS50157"/>
    </source>
</evidence>
<dbReference type="AlphaFoldDB" id="A0A165TJK4"/>
<sequence length="202" mass="22836">MFFKNEYGLQEHYRQSPLHFYCASCDKHFGSDNSLRNHLKSSIHVERTVQCRWCPKTFPTVAALALHLESSTCASGIDRARVNAFVRSIDPHNLITKRLITGPSGSNTTVQSTVATEAAWNGYCYEYYFCPCEFQTLAALNQHLNSPAHEAKIYKCPHCQIEFRCVSGLVQHVESEKCGVYKFPATKSVMDSITTGMRRLTT</sequence>
<evidence type="ECO:0000256" key="4">
    <source>
        <dbReference type="ARBA" id="ARBA00022833"/>
    </source>
</evidence>
<feature type="domain" description="C2H2-type" evidence="6">
    <location>
        <begin position="20"/>
        <end position="49"/>
    </location>
</feature>
<accession>A0A165TJK4</accession>
<dbReference type="GO" id="GO:0000977">
    <property type="term" value="F:RNA polymerase II transcription regulatory region sequence-specific DNA binding"/>
    <property type="evidence" value="ECO:0007669"/>
    <property type="project" value="TreeGrafter"/>
</dbReference>
<organism evidence="7 8">
    <name type="scientific">Neolentinus lepideus HHB14362 ss-1</name>
    <dbReference type="NCBI Taxonomy" id="1314782"/>
    <lineage>
        <taxon>Eukaryota</taxon>
        <taxon>Fungi</taxon>
        <taxon>Dikarya</taxon>
        <taxon>Basidiomycota</taxon>
        <taxon>Agaricomycotina</taxon>
        <taxon>Agaricomycetes</taxon>
        <taxon>Gloeophyllales</taxon>
        <taxon>Gloeophyllaceae</taxon>
        <taxon>Neolentinus</taxon>
    </lineage>
</organism>
<dbReference type="SMART" id="SM00355">
    <property type="entry name" value="ZnF_C2H2"/>
    <property type="match status" value="4"/>
</dbReference>
<dbReference type="Proteomes" id="UP000076761">
    <property type="component" value="Unassembled WGS sequence"/>
</dbReference>
<keyword evidence="3 5" id="KW-0863">Zinc-finger</keyword>
<dbReference type="GO" id="GO:0000981">
    <property type="term" value="F:DNA-binding transcription factor activity, RNA polymerase II-specific"/>
    <property type="evidence" value="ECO:0007669"/>
    <property type="project" value="TreeGrafter"/>
</dbReference>
<dbReference type="InterPro" id="IPR022755">
    <property type="entry name" value="Znf_C2H2_jaz"/>
</dbReference>
<dbReference type="GO" id="GO:0005634">
    <property type="term" value="C:nucleus"/>
    <property type="evidence" value="ECO:0007669"/>
    <property type="project" value="TreeGrafter"/>
</dbReference>
<evidence type="ECO:0000313" key="8">
    <source>
        <dbReference type="Proteomes" id="UP000076761"/>
    </source>
</evidence>
<name>A0A165TJK4_9AGAM</name>
<evidence type="ECO:0000256" key="2">
    <source>
        <dbReference type="ARBA" id="ARBA00022737"/>
    </source>
</evidence>
<evidence type="ECO:0000313" key="7">
    <source>
        <dbReference type="EMBL" id="KZT26764.1"/>
    </source>
</evidence>
<dbReference type="PROSITE" id="PS00028">
    <property type="entry name" value="ZINC_FINGER_C2H2_1"/>
    <property type="match status" value="1"/>
</dbReference>
<keyword evidence="8" id="KW-1185">Reference proteome</keyword>
<evidence type="ECO:0000256" key="1">
    <source>
        <dbReference type="ARBA" id="ARBA00022723"/>
    </source>
</evidence>
<proteinExistence type="predicted"/>
<keyword evidence="2" id="KW-0677">Repeat</keyword>
<reference evidence="7 8" key="1">
    <citation type="journal article" date="2016" name="Mol. Biol. Evol.">
        <title>Comparative Genomics of Early-Diverging Mushroom-Forming Fungi Provides Insights into the Origins of Lignocellulose Decay Capabilities.</title>
        <authorList>
            <person name="Nagy L.G."/>
            <person name="Riley R."/>
            <person name="Tritt A."/>
            <person name="Adam C."/>
            <person name="Daum C."/>
            <person name="Floudas D."/>
            <person name="Sun H."/>
            <person name="Yadav J.S."/>
            <person name="Pangilinan J."/>
            <person name="Larsson K.H."/>
            <person name="Matsuura K."/>
            <person name="Barry K."/>
            <person name="Labutti K."/>
            <person name="Kuo R."/>
            <person name="Ohm R.A."/>
            <person name="Bhattacharya S.S."/>
            <person name="Shirouzu T."/>
            <person name="Yoshinaga Y."/>
            <person name="Martin F.M."/>
            <person name="Grigoriev I.V."/>
            <person name="Hibbett D.S."/>
        </authorList>
    </citation>
    <scope>NUCLEOTIDE SEQUENCE [LARGE SCALE GENOMIC DNA]</scope>
    <source>
        <strain evidence="7 8">HHB14362 ss-1</strain>
    </source>
</reference>
<dbReference type="Pfam" id="PF12171">
    <property type="entry name" value="zf-C2H2_jaz"/>
    <property type="match status" value="1"/>
</dbReference>
<dbReference type="Gene3D" id="3.30.160.60">
    <property type="entry name" value="Classic Zinc Finger"/>
    <property type="match status" value="2"/>
</dbReference>
<evidence type="ECO:0000256" key="3">
    <source>
        <dbReference type="ARBA" id="ARBA00022771"/>
    </source>
</evidence>
<dbReference type="InParanoid" id="A0A165TJK4"/>
<dbReference type="PANTHER" id="PTHR24409:SF356">
    <property type="entry name" value="C2H2 FINGER DOMAIN TRANSCRIPTION FACTOR (EUROFUNG)"/>
    <property type="match status" value="1"/>
</dbReference>
<keyword evidence="1" id="KW-0479">Metal-binding</keyword>
<dbReference type="PANTHER" id="PTHR24409">
    <property type="entry name" value="ZINC FINGER PROTEIN 142"/>
    <property type="match status" value="1"/>
</dbReference>
<evidence type="ECO:0000256" key="5">
    <source>
        <dbReference type="PROSITE-ProRule" id="PRU00042"/>
    </source>
</evidence>
<gene>
    <name evidence="7" type="ORF">NEOLEDRAFT_1177345</name>
</gene>
<dbReference type="OrthoDB" id="6077919at2759"/>
<dbReference type="GO" id="GO:0008270">
    <property type="term" value="F:zinc ion binding"/>
    <property type="evidence" value="ECO:0007669"/>
    <property type="project" value="UniProtKB-KW"/>
</dbReference>
<dbReference type="InterPro" id="IPR036236">
    <property type="entry name" value="Znf_C2H2_sf"/>
</dbReference>
<dbReference type="STRING" id="1314782.A0A165TJK4"/>
<dbReference type="SUPFAM" id="SSF57667">
    <property type="entry name" value="beta-beta-alpha zinc fingers"/>
    <property type="match status" value="2"/>
</dbReference>
<keyword evidence="4" id="KW-0862">Zinc</keyword>